<dbReference type="InterPro" id="IPR011004">
    <property type="entry name" value="Trimer_LpxA-like_sf"/>
</dbReference>
<keyword evidence="3 7" id="KW-0808">Transferase</keyword>
<dbReference type="UniPathway" id="UPA00973"/>
<dbReference type="NCBIfam" id="TIGR01853">
    <property type="entry name" value="lipid_A_lpxD"/>
    <property type="match status" value="1"/>
</dbReference>
<evidence type="ECO:0000256" key="6">
    <source>
        <dbReference type="ARBA" id="ARBA00023315"/>
    </source>
</evidence>
<keyword evidence="10" id="KW-1185">Reference proteome</keyword>
<dbReference type="InterPro" id="IPR020573">
    <property type="entry name" value="UDP_GlcNAc_AcTrfase_non-rep"/>
</dbReference>
<keyword evidence="5 7" id="KW-0443">Lipid metabolism</keyword>
<dbReference type="GO" id="GO:0009245">
    <property type="term" value="P:lipid A biosynthetic process"/>
    <property type="evidence" value="ECO:0007669"/>
    <property type="project" value="UniProtKB-UniRule"/>
</dbReference>
<dbReference type="PANTHER" id="PTHR43378:SF2">
    <property type="entry name" value="UDP-3-O-ACYLGLUCOSAMINE N-ACYLTRANSFERASE 1, MITOCHONDRIAL-RELATED"/>
    <property type="match status" value="1"/>
</dbReference>
<feature type="domain" description="UDP-3-O-[3-hydroxymyristoyl] glucosamine N-acyltransferase non-repeat region" evidence="8">
    <location>
        <begin position="24"/>
        <end position="93"/>
    </location>
</feature>
<keyword evidence="6 7" id="KW-0012">Acyltransferase</keyword>
<dbReference type="InterPro" id="IPR007691">
    <property type="entry name" value="LpxD"/>
</dbReference>
<comment type="function">
    <text evidence="7">Catalyzes the N-acylation of UDP-3-O-acylglucosamine using 3-hydroxyacyl-ACP as the acyl donor. Is involved in the biosynthesis of lipid A, a phosphorylated glycolipid that anchors the lipopolysaccharide to the outer membrane of the cell.</text>
</comment>
<dbReference type="KEGG" id="pcre:NCTC12858_00272"/>
<evidence type="ECO:0000256" key="4">
    <source>
        <dbReference type="ARBA" id="ARBA00022737"/>
    </source>
</evidence>
<evidence type="ECO:0000313" key="9">
    <source>
        <dbReference type="EMBL" id="SQH72454.1"/>
    </source>
</evidence>
<evidence type="ECO:0000256" key="7">
    <source>
        <dbReference type="HAMAP-Rule" id="MF_00523"/>
    </source>
</evidence>
<dbReference type="GO" id="GO:0016410">
    <property type="term" value="F:N-acyltransferase activity"/>
    <property type="evidence" value="ECO:0007669"/>
    <property type="project" value="InterPro"/>
</dbReference>
<dbReference type="Proteomes" id="UP000249300">
    <property type="component" value="Chromosome 1"/>
</dbReference>
<dbReference type="InterPro" id="IPR001451">
    <property type="entry name" value="Hexapep"/>
</dbReference>
<proteinExistence type="inferred from homology"/>
<dbReference type="CDD" id="cd03352">
    <property type="entry name" value="LbH_LpxD"/>
    <property type="match status" value="1"/>
</dbReference>
<dbReference type="SUPFAM" id="SSF51161">
    <property type="entry name" value="Trimeric LpxA-like enzymes"/>
    <property type="match status" value="1"/>
</dbReference>
<comment type="similarity">
    <text evidence="7">Belongs to the transferase hexapeptide repeat family. LpxD subfamily.</text>
</comment>
<protein>
    <recommendedName>
        <fullName evidence="7">UDP-3-O-acylglucosamine N-acyltransferase</fullName>
        <ecNumber evidence="7">2.3.1.191</ecNumber>
    </recommendedName>
</protein>
<dbReference type="EMBL" id="LS483447">
    <property type="protein sequence ID" value="SQH72454.1"/>
    <property type="molecule type" value="Genomic_DNA"/>
</dbReference>
<accession>A0A2X4PF69</accession>
<dbReference type="Pfam" id="PF00132">
    <property type="entry name" value="Hexapep"/>
    <property type="match status" value="2"/>
</dbReference>
<evidence type="ECO:0000256" key="2">
    <source>
        <dbReference type="ARBA" id="ARBA00022556"/>
    </source>
</evidence>
<dbReference type="AlphaFoldDB" id="A0A2X4PF69"/>
<dbReference type="PROSITE" id="PS00101">
    <property type="entry name" value="HEXAPEP_TRANSFERASES"/>
    <property type="match status" value="1"/>
</dbReference>
<evidence type="ECO:0000256" key="3">
    <source>
        <dbReference type="ARBA" id="ARBA00022679"/>
    </source>
</evidence>
<gene>
    <name evidence="7 9" type="primary">lpxD</name>
    <name evidence="9" type="ORF">NCTC12858_00272</name>
</gene>
<feature type="active site" description="Proton acceptor" evidence="7">
    <location>
        <position position="244"/>
    </location>
</feature>
<dbReference type="Pfam" id="PF04613">
    <property type="entry name" value="LpxD"/>
    <property type="match status" value="1"/>
</dbReference>
<comment type="catalytic activity">
    <reaction evidence="7">
        <text>a UDP-3-O-[(3R)-3-hydroxyacyl]-alpha-D-glucosamine + a (3R)-hydroxyacyl-[ACP] = a UDP-2-N,3-O-bis[(3R)-3-hydroxyacyl]-alpha-D-glucosamine + holo-[ACP] + H(+)</text>
        <dbReference type="Rhea" id="RHEA:53836"/>
        <dbReference type="Rhea" id="RHEA-COMP:9685"/>
        <dbReference type="Rhea" id="RHEA-COMP:9945"/>
        <dbReference type="ChEBI" id="CHEBI:15378"/>
        <dbReference type="ChEBI" id="CHEBI:64479"/>
        <dbReference type="ChEBI" id="CHEBI:78827"/>
        <dbReference type="ChEBI" id="CHEBI:137740"/>
        <dbReference type="ChEBI" id="CHEBI:137748"/>
        <dbReference type="EC" id="2.3.1.191"/>
    </reaction>
</comment>
<evidence type="ECO:0000259" key="8">
    <source>
        <dbReference type="Pfam" id="PF04613"/>
    </source>
</evidence>
<dbReference type="GO" id="GO:0016020">
    <property type="term" value="C:membrane"/>
    <property type="evidence" value="ECO:0007669"/>
    <property type="project" value="GOC"/>
</dbReference>
<keyword evidence="1 7" id="KW-0444">Lipid biosynthesis</keyword>
<evidence type="ECO:0000256" key="5">
    <source>
        <dbReference type="ARBA" id="ARBA00023098"/>
    </source>
</evidence>
<dbReference type="Gene3D" id="3.40.1390.10">
    <property type="entry name" value="MurE/MurF, N-terminal domain"/>
    <property type="match status" value="1"/>
</dbReference>
<organism evidence="9 10">
    <name type="scientific">Porphyromonas crevioricanis</name>
    <dbReference type="NCBI Taxonomy" id="393921"/>
    <lineage>
        <taxon>Bacteria</taxon>
        <taxon>Pseudomonadati</taxon>
        <taxon>Bacteroidota</taxon>
        <taxon>Bacteroidia</taxon>
        <taxon>Bacteroidales</taxon>
        <taxon>Porphyromonadaceae</taxon>
        <taxon>Porphyromonas</taxon>
    </lineage>
</organism>
<keyword evidence="4 7" id="KW-0677">Repeat</keyword>
<dbReference type="GO" id="GO:0103118">
    <property type="term" value="F:UDP-3-O-[(3R)-3-hydroxyacyl]-glucosamine N-acyltransferase activity"/>
    <property type="evidence" value="ECO:0007669"/>
    <property type="project" value="UniProtKB-EC"/>
</dbReference>
<dbReference type="HAMAP" id="MF_00523">
    <property type="entry name" value="LpxD"/>
    <property type="match status" value="1"/>
</dbReference>
<comment type="subunit">
    <text evidence="7">Homotrimer.</text>
</comment>
<keyword evidence="2 7" id="KW-0441">Lipid A biosynthesis</keyword>
<comment type="pathway">
    <text evidence="7">Bacterial outer membrane biogenesis; LPS lipid A biosynthesis.</text>
</comment>
<dbReference type="InterPro" id="IPR018357">
    <property type="entry name" value="Hexapep_transf_CS"/>
</dbReference>
<reference evidence="9 10" key="1">
    <citation type="submission" date="2018-06" db="EMBL/GenBank/DDBJ databases">
        <authorList>
            <consortium name="Pathogen Informatics"/>
            <person name="Doyle S."/>
        </authorList>
    </citation>
    <scope>NUCLEOTIDE SEQUENCE [LARGE SCALE GENOMIC DNA]</scope>
    <source>
        <strain evidence="9 10">NCTC12858</strain>
    </source>
</reference>
<dbReference type="Gene3D" id="2.160.10.10">
    <property type="entry name" value="Hexapeptide repeat proteins"/>
    <property type="match status" value="1"/>
</dbReference>
<evidence type="ECO:0000256" key="1">
    <source>
        <dbReference type="ARBA" id="ARBA00022516"/>
    </source>
</evidence>
<dbReference type="PANTHER" id="PTHR43378">
    <property type="entry name" value="UDP-3-O-ACYLGLUCOSAMINE N-ACYLTRANSFERASE"/>
    <property type="match status" value="1"/>
</dbReference>
<dbReference type="EC" id="2.3.1.191" evidence="7"/>
<sequence>MKVEFTAGQIAGMLGGKVEGDPEVKLSDFCKIEEGKSGGLTFLANPKYEPYLYTCKASAVLVNQDFTPSQPLMGITLIRVPDAYAALASLMQLADAAMPKPEFGIDSLAFVHPSVELPEDCHVGAFAYVGRGSKIGKGCRIYPHAYVGEGVEVGAGSILYPHVVVYHGCRIGERCILHAGAVIGADGFGFAPQTDGYHKIPQLGIVEIADDVEVGANTCIDRAAMGSTKIEAGVKLDNLVQIAHNCSVGSHTVMAAQVGMAGSSHVGQWCQLGGQVGLSGHLKVGDKVSLGGQTGVLGDIPDNSVMLGSPAVPAREMLRSAALLRRLPDMYSRLDKLEKLLADKSKES</sequence>
<dbReference type="NCBIfam" id="NF002060">
    <property type="entry name" value="PRK00892.1"/>
    <property type="match status" value="1"/>
</dbReference>
<evidence type="ECO:0000313" key="10">
    <source>
        <dbReference type="Proteomes" id="UP000249300"/>
    </source>
</evidence>
<name>A0A2X4PF69_9PORP</name>